<dbReference type="EMBL" id="CP014334">
    <property type="protein sequence ID" value="AMW32247.1"/>
    <property type="molecule type" value="Genomic_DNA"/>
</dbReference>
<organism evidence="2 3">
    <name type="scientific">Fervidobacterium islandicum</name>
    <dbReference type="NCBI Taxonomy" id="2423"/>
    <lineage>
        <taxon>Bacteria</taxon>
        <taxon>Thermotogati</taxon>
        <taxon>Thermotogota</taxon>
        <taxon>Thermotogae</taxon>
        <taxon>Thermotogales</taxon>
        <taxon>Fervidobacteriaceae</taxon>
        <taxon>Fervidobacterium</taxon>
    </lineage>
</organism>
<keyword evidence="1" id="KW-0472">Membrane</keyword>
<keyword evidence="3" id="KW-1185">Reference proteome</keyword>
<keyword evidence="1" id="KW-0812">Transmembrane</keyword>
<feature type="transmembrane region" description="Helical" evidence="1">
    <location>
        <begin position="32"/>
        <end position="53"/>
    </location>
</feature>
<proteinExistence type="predicted"/>
<sequence length="75" mass="9083">MFTRTVLSIFTWAFVLELFVLIYYLPKETKPFEFYLDLVLTIFTAVVLIFVIIKEKWKKELENELTEDKKNEKSQ</sequence>
<dbReference type="AlphaFoldDB" id="A0AAI8GCF3"/>
<evidence type="ECO:0000256" key="1">
    <source>
        <dbReference type="SAM" id="Phobius"/>
    </source>
</evidence>
<keyword evidence="1" id="KW-1133">Transmembrane helix</keyword>
<protein>
    <submittedName>
        <fullName evidence="2">Uncharacterized protein</fullName>
    </submittedName>
</protein>
<name>A0AAI8GCF3_FERIS</name>
<dbReference type="Proteomes" id="UP000093740">
    <property type="component" value="Chromosome"/>
</dbReference>
<feature type="transmembrane region" description="Helical" evidence="1">
    <location>
        <begin position="7"/>
        <end position="26"/>
    </location>
</feature>
<gene>
    <name evidence="2" type="ORF">NA23_02305</name>
</gene>
<accession>A0AAI8GCF3</accession>
<evidence type="ECO:0000313" key="3">
    <source>
        <dbReference type="Proteomes" id="UP000093740"/>
    </source>
</evidence>
<dbReference type="KEGG" id="fia:NA23_02305"/>
<evidence type="ECO:0000313" key="2">
    <source>
        <dbReference type="EMBL" id="AMW32247.1"/>
    </source>
</evidence>
<reference evidence="2 3" key="1">
    <citation type="journal article" date="2015" name="Stand. Genomic Sci.">
        <title>Genome sequence of a native-feather degrading extremely thermophilic Eubacterium, Fervidobacterium islandicum AW-1.</title>
        <authorList>
            <person name="Lee Y.J."/>
            <person name="Jeong H."/>
            <person name="Park G.S."/>
            <person name="Kwak Y."/>
            <person name="Lee S.J."/>
            <person name="Lee S.J."/>
            <person name="Park M.K."/>
            <person name="Kim J.Y."/>
            <person name="Kang H.K."/>
            <person name="Shin J.H."/>
            <person name="Lee D.W."/>
        </authorList>
    </citation>
    <scope>NUCLEOTIDE SEQUENCE [LARGE SCALE GENOMIC DNA]</scope>
    <source>
        <strain evidence="2 3">AW-1</strain>
    </source>
</reference>
<dbReference type="RefSeq" id="WP_033191257.1">
    <property type="nucleotide sequence ID" value="NZ_CP014334.2"/>
</dbReference>